<sequence>MAFFRCRAFIGCMALRTGVWLLALISMLVSGAGSAGSWLEVYWTTHHPIALRDKAAIIIQGGVMSFLFLMTFLGFIAGLKGARGAVYIYAKFVFIHTPFIILALAFMLYTVLRPDSSNPNAVEDCLNGSKNPIFVEFCNHNLTSTVRILPVVVLGVAALVQFYAWIVSISFGEGIDMDAADRFSSRKYHGSDSDLESNPLPLHPEPPFSLRR</sequence>
<evidence type="ECO:0000256" key="2">
    <source>
        <dbReference type="SAM" id="Phobius"/>
    </source>
</evidence>
<accession>A0AAD6TK62</accession>
<keyword evidence="2" id="KW-1133">Transmembrane helix</keyword>
<reference evidence="3" key="1">
    <citation type="submission" date="2023-03" db="EMBL/GenBank/DDBJ databases">
        <title>Massive genome expansion in bonnet fungi (Mycena s.s.) driven by repeated elements and novel gene families across ecological guilds.</title>
        <authorList>
            <consortium name="Lawrence Berkeley National Laboratory"/>
            <person name="Harder C.B."/>
            <person name="Miyauchi S."/>
            <person name="Viragh M."/>
            <person name="Kuo A."/>
            <person name="Thoen E."/>
            <person name="Andreopoulos B."/>
            <person name="Lu D."/>
            <person name="Skrede I."/>
            <person name="Drula E."/>
            <person name="Henrissat B."/>
            <person name="Morin E."/>
            <person name="Kohler A."/>
            <person name="Barry K."/>
            <person name="LaButti K."/>
            <person name="Morin E."/>
            <person name="Salamov A."/>
            <person name="Lipzen A."/>
            <person name="Mereny Z."/>
            <person name="Hegedus B."/>
            <person name="Baldrian P."/>
            <person name="Stursova M."/>
            <person name="Weitz H."/>
            <person name="Taylor A."/>
            <person name="Grigoriev I.V."/>
            <person name="Nagy L.G."/>
            <person name="Martin F."/>
            <person name="Kauserud H."/>
        </authorList>
    </citation>
    <scope>NUCLEOTIDE SEQUENCE</scope>
    <source>
        <strain evidence="3">CBHHK200</strain>
    </source>
</reference>
<comment type="caution">
    <text evidence="3">The sequence shown here is derived from an EMBL/GenBank/DDBJ whole genome shotgun (WGS) entry which is preliminary data.</text>
</comment>
<proteinExistence type="predicted"/>
<protein>
    <submittedName>
        <fullName evidence="3">Uncharacterized protein</fullName>
    </submittedName>
</protein>
<organism evidence="3 4">
    <name type="scientific">Mycena alexandri</name>
    <dbReference type="NCBI Taxonomy" id="1745969"/>
    <lineage>
        <taxon>Eukaryota</taxon>
        <taxon>Fungi</taxon>
        <taxon>Dikarya</taxon>
        <taxon>Basidiomycota</taxon>
        <taxon>Agaricomycotina</taxon>
        <taxon>Agaricomycetes</taxon>
        <taxon>Agaricomycetidae</taxon>
        <taxon>Agaricales</taxon>
        <taxon>Marasmiineae</taxon>
        <taxon>Mycenaceae</taxon>
        <taxon>Mycena</taxon>
    </lineage>
</organism>
<gene>
    <name evidence="3" type="ORF">C8F04DRAFT_1062633</name>
</gene>
<feature type="region of interest" description="Disordered" evidence="1">
    <location>
        <begin position="186"/>
        <end position="212"/>
    </location>
</feature>
<evidence type="ECO:0000313" key="4">
    <source>
        <dbReference type="Proteomes" id="UP001218188"/>
    </source>
</evidence>
<evidence type="ECO:0000256" key="1">
    <source>
        <dbReference type="SAM" id="MobiDB-lite"/>
    </source>
</evidence>
<feature type="transmembrane region" description="Helical" evidence="2">
    <location>
        <begin position="148"/>
        <end position="167"/>
    </location>
</feature>
<keyword evidence="2" id="KW-0812">Transmembrane</keyword>
<feature type="compositionally biased region" description="Pro residues" evidence="1">
    <location>
        <begin position="201"/>
        <end position="212"/>
    </location>
</feature>
<evidence type="ECO:0000313" key="3">
    <source>
        <dbReference type="EMBL" id="KAJ7047072.1"/>
    </source>
</evidence>
<dbReference type="Proteomes" id="UP001218188">
    <property type="component" value="Unassembled WGS sequence"/>
</dbReference>
<dbReference type="EMBL" id="JARJCM010000002">
    <property type="protein sequence ID" value="KAJ7047072.1"/>
    <property type="molecule type" value="Genomic_DNA"/>
</dbReference>
<keyword evidence="2" id="KW-0472">Membrane</keyword>
<dbReference type="AlphaFoldDB" id="A0AAD6TK62"/>
<keyword evidence="4" id="KW-1185">Reference proteome</keyword>
<name>A0AAD6TK62_9AGAR</name>
<feature type="transmembrane region" description="Helical" evidence="2">
    <location>
        <begin position="86"/>
        <end position="109"/>
    </location>
</feature>
<feature type="transmembrane region" description="Helical" evidence="2">
    <location>
        <begin position="58"/>
        <end position="79"/>
    </location>
</feature>